<protein>
    <recommendedName>
        <fullName evidence="2">Stress-response A/B barrel domain-containing protein</fullName>
    </recommendedName>
</protein>
<evidence type="ECO:0000256" key="1">
    <source>
        <dbReference type="ARBA" id="ARBA00011738"/>
    </source>
</evidence>
<comment type="caution">
    <text evidence="3">The sequence shown here is derived from an EMBL/GenBank/DDBJ whole genome shotgun (WGS) entry which is preliminary data.</text>
</comment>
<evidence type="ECO:0000313" key="3">
    <source>
        <dbReference type="EMBL" id="KAK1313733.1"/>
    </source>
</evidence>
<dbReference type="AlphaFoldDB" id="A0AAV9ENE3"/>
<gene>
    <name evidence="3" type="ORF">QJS10_CPA06g00373</name>
</gene>
<evidence type="ECO:0000313" key="4">
    <source>
        <dbReference type="Proteomes" id="UP001180020"/>
    </source>
</evidence>
<dbReference type="PROSITE" id="PS51502">
    <property type="entry name" value="S_R_A_B_BARREL"/>
    <property type="match status" value="1"/>
</dbReference>
<dbReference type="EMBL" id="JAUJYO010000006">
    <property type="protein sequence ID" value="KAK1313733.1"/>
    <property type="molecule type" value="Genomic_DNA"/>
</dbReference>
<dbReference type="InterPro" id="IPR011008">
    <property type="entry name" value="Dimeric_a/b-barrel"/>
</dbReference>
<dbReference type="Proteomes" id="UP001180020">
    <property type="component" value="Unassembled WGS sequence"/>
</dbReference>
<feature type="domain" description="Stress-response A/B barrel" evidence="2">
    <location>
        <begin position="135"/>
        <end position="231"/>
    </location>
</feature>
<organism evidence="3 4">
    <name type="scientific">Acorus calamus</name>
    <name type="common">Sweet flag</name>
    <dbReference type="NCBI Taxonomy" id="4465"/>
    <lineage>
        <taxon>Eukaryota</taxon>
        <taxon>Viridiplantae</taxon>
        <taxon>Streptophyta</taxon>
        <taxon>Embryophyta</taxon>
        <taxon>Tracheophyta</taxon>
        <taxon>Spermatophyta</taxon>
        <taxon>Magnoliopsida</taxon>
        <taxon>Liliopsida</taxon>
        <taxon>Acoraceae</taxon>
        <taxon>Acorus</taxon>
    </lineage>
</organism>
<evidence type="ECO:0000259" key="2">
    <source>
        <dbReference type="PROSITE" id="PS51502"/>
    </source>
</evidence>
<keyword evidence="4" id="KW-1185">Reference proteome</keyword>
<dbReference type="PANTHER" id="PTHR33178">
    <property type="match status" value="1"/>
</dbReference>
<dbReference type="Gene3D" id="3.30.70.100">
    <property type="match status" value="1"/>
</dbReference>
<reference evidence="3" key="2">
    <citation type="submission" date="2023-06" db="EMBL/GenBank/DDBJ databases">
        <authorList>
            <person name="Ma L."/>
            <person name="Liu K.-W."/>
            <person name="Li Z."/>
            <person name="Hsiao Y.-Y."/>
            <person name="Qi Y."/>
            <person name="Fu T."/>
            <person name="Tang G."/>
            <person name="Zhang D."/>
            <person name="Sun W.-H."/>
            <person name="Liu D.-K."/>
            <person name="Li Y."/>
            <person name="Chen G.-Z."/>
            <person name="Liu X.-D."/>
            <person name="Liao X.-Y."/>
            <person name="Jiang Y.-T."/>
            <person name="Yu X."/>
            <person name="Hao Y."/>
            <person name="Huang J."/>
            <person name="Zhao X.-W."/>
            <person name="Ke S."/>
            <person name="Chen Y.-Y."/>
            <person name="Wu W.-L."/>
            <person name="Hsu J.-L."/>
            <person name="Lin Y.-F."/>
            <person name="Huang M.-D."/>
            <person name="Li C.-Y."/>
            <person name="Huang L."/>
            <person name="Wang Z.-W."/>
            <person name="Zhao X."/>
            <person name="Zhong W.-Y."/>
            <person name="Peng D.-H."/>
            <person name="Ahmad S."/>
            <person name="Lan S."/>
            <person name="Zhang J.-S."/>
            <person name="Tsai W.-C."/>
            <person name="Van De Peer Y."/>
            <person name="Liu Z.-J."/>
        </authorList>
    </citation>
    <scope>NUCLEOTIDE SEQUENCE</scope>
    <source>
        <strain evidence="3">CP</strain>
        <tissue evidence="3">Leaves</tissue>
    </source>
</reference>
<reference evidence="3" key="1">
    <citation type="journal article" date="2023" name="Nat. Commun.">
        <title>Diploid and tetraploid genomes of Acorus and the evolution of monocots.</title>
        <authorList>
            <person name="Ma L."/>
            <person name="Liu K.W."/>
            <person name="Li Z."/>
            <person name="Hsiao Y.Y."/>
            <person name="Qi Y."/>
            <person name="Fu T."/>
            <person name="Tang G.D."/>
            <person name="Zhang D."/>
            <person name="Sun W.H."/>
            <person name="Liu D.K."/>
            <person name="Li Y."/>
            <person name="Chen G.Z."/>
            <person name="Liu X.D."/>
            <person name="Liao X.Y."/>
            <person name="Jiang Y.T."/>
            <person name="Yu X."/>
            <person name="Hao Y."/>
            <person name="Huang J."/>
            <person name="Zhao X.W."/>
            <person name="Ke S."/>
            <person name="Chen Y.Y."/>
            <person name="Wu W.L."/>
            <person name="Hsu J.L."/>
            <person name="Lin Y.F."/>
            <person name="Huang M.D."/>
            <person name="Li C.Y."/>
            <person name="Huang L."/>
            <person name="Wang Z.W."/>
            <person name="Zhao X."/>
            <person name="Zhong W.Y."/>
            <person name="Peng D.H."/>
            <person name="Ahmad S."/>
            <person name="Lan S."/>
            <person name="Zhang J.S."/>
            <person name="Tsai W.C."/>
            <person name="Van de Peer Y."/>
            <person name="Liu Z.J."/>
        </authorList>
    </citation>
    <scope>NUCLEOTIDE SEQUENCE</scope>
    <source>
        <strain evidence="3">CP</strain>
    </source>
</reference>
<sequence>MFFISSSSTRFALYLHLFFPTSEFALSKRSFTFRKYPPHFPQMTTHHKHALSLPPPHPRQTLSPALHTFAPPSRRSSHGCKVKQRARRGLLMSISCKLESHRSIINGERNVTRIFSAFDGDNGYISGSVRKRKVVEHILLLKAKSDLLEDEEKNMLDYLFTTQYQMSGTLALSLGRIEDQNADGFSHAMFMRFQRKEDLAKYYKNSYYSGVLKEHVMPHCYVCPDMGLFLWITNLK</sequence>
<comment type="subunit">
    <text evidence="1">Homodimer.</text>
</comment>
<dbReference type="InterPro" id="IPR013097">
    <property type="entry name" value="Dabb"/>
</dbReference>
<proteinExistence type="predicted"/>
<dbReference type="SUPFAM" id="SSF54909">
    <property type="entry name" value="Dimeric alpha+beta barrel"/>
    <property type="match status" value="1"/>
</dbReference>
<dbReference type="PANTHER" id="PTHR33178:SF5">
    <property type="entry name" value="EXPRESSED PROTEIN"/>
    <property type="match status" value="1"/>
</dbReference>
<dbReference type="Pfam" id="PF07876">
    <property type="entry name" value="Dabb"/>
    <property type="match status" value="1"/>
</dbReference>
<name>A0AAV9ENE3_ACOCL</name>
<dbReference type="InterPro" id="IPR044662">
    <property type="entry name" value="HS1/DABB1-like"/>
</dbReference>
<accession>A0AAV9ENE3</accession>